<protein>
    <submittedName>
        <fullName evidence="4">Alpha/beta hydrolase</fullName>
    </submittedName>
</protein>
<dbReference type="EMBL" id="CP043538">
    <property type="protein sequence ID" value="QGY04229.1"/>
    <property type="molecule type" value="Genomic_DNA"/>
</dbReference>
<dbReference type="GO" id="GO:0004806">
    <property type="term" value="F:triacylglycerol lipase activity"/>
    <property type="evidence" value="ECO:0007669"/>
    <property type="project" value="TreeGrafter"/>
</dbReference>
<dbReference type="KEGG" id="mmes:MMSR116_21735"/>
<evidence type="ECO:0000256" key="1">
    <source>
        <dbReference type="ARBA" id="ARBA00010515"/>
    </source>
</evidence>
<dbReference type="PANTHER" id="PTHR48081:SF30">
    <property type="entry name" value="ACETYL-HYDROLASE LIPR-RELATED"/>
    <property type="match status" value="1"/>
</dbReference>
<name>A0A6B9FQS9_9HYPH</name>
<keyword evidence="2 4" id="KW-0378">Hydrolase</keyword>
<gene>
    <name evidence="4" type="ORF">MMSR116_21735</name>
</gene>
<organism evidence="4 5">
    <name type="scientific">Methylobacterium mesophilicum SR1.6/6</name>
    <dbReference type="NCBI Taxonomy" id="908290"/>
    <lineage>
        <taxon>Bacteria</taxon>
        <taxon>Pseudomonadati</taxon>
        <taxon>Pseudomonadota</taxon>
        <taxon>Alphaproteobacteria</taxon>
        <taxon>Hyphomicrobiales</taxon>
        <taxon>Methylobacteriaceae</taxon>
        <taxon>Methylobacterium</taxon>
    </lineage>
</organism>
<proteinExistence type="inferred from homology"/>
<dbReference type="OrthoDB" id="9806180at2"/>
<dbReference type="Pfam" id="PF07859">
    <property type="entry name" value="Abhydrolase_3"/>
    <property type="match status" value="1"/>
</dbReference>
<comment type="similarity">
    <text evidence="1">Belongs to the 'GDXG' lipolytic enzyme family.</text>
</comment>
<evidence type="ECO:0000313" key="4">
    <source>
        <dbReference type="EMBL" id="QGY04229.1"/>
    </source>
</evidence>
<dbReference type="RefSeq" id="WP_010687271.1">
    <property type="nucleotide sequence ID" value="NZ_CP043538.1"/>
</dbReference>
<accession>A0A6B9FQS9</accession>
<evidence type="ECO:0000313" key="5">
    <source>
        <dbReference type="Proteomes" id="UP000012488"/>
    </source>
</evidence>
<dbReference type="InterPro" id="IPR013094">
    <property type="entry name" value="AB_hydrolase_3"/>
</dbReference>
<reference evidence="4 5" key="2">
    <citation type="journal article" date="2013" name="Genome Announc.">
        <title>Draft Genome Sequence of Methylobacterium mesophilicum Strain SR1.6/6, Isolated from Citrus sinensis.</title>
        <authorList>
            <person name="Marinho Almeida D."/>
            <person name="Dini-Andreote F."/>
            <person name="Camargo Neves A.A."/>
            <person name="Juca Ramos R.T."/>
            <person name="Andreote F.D."/>
            <person name="Carneiro A.R."/>
            <person name="Oliveira de Souza Lima A."/>
            <person name="Caracciolo Gomes de Sa P.H."/>
            <person name="Ribeiro Barbosa M.S."/>
            <person name="Araujo W.L."/>
            <person name="Silva A."/>
        </authorList>
    </citation>
    <scope>NUCLEOTIDE SEQUENCE [LARGE SCALE GENOMIC DNA]</scope>
    <source>
        <strain evidence="4 5">SR1.6/6</strain>
    </source>
</reference>
<dbReference type="InterPro" id="IPR002168">
    <property type="entry name" value="Lipase_GDXG_HIS_AS"/>
</dbReference>
<dbReference type="InterPro" id="IPR029058">
    <property type="entry name" value="AB_hydrolase_fold"/>
</dbReference>
<evidence type="ECO:0000259" key="3">
    <source>
        <dbReference type="Pfam" id="PF07859"/>
    </source>
</evidence>
<reference evidence="4 5" key="1">
    <citation type="journal article" date="2012" name="Genet. Mol. Biol.">
        <title>Analysis of 16S rRNA and mxaF genes revealing insights into Methylobacterium niche-specific plant association.</title>
        <authorList>
            <person name="Dourado M.N."/>
            <person name="Andreote F.D."/>
            <person name="Dini-Andreote F."/>
            <person name="Conti R."/>
            <person name="Araujo J.M."/>
            <person name="Araujo W.L."/>
        </authorList>
    </citation>
    <scope>NUCLEOTIDE SEQUENCE [LARGE SCALE GENOMIC DNA]</scope>
    <source>
        <strain evidence="4 5">SR1.6/6</strain>
    </source>
</reference>
<dbReference type="Gene3D" id="3.40.50.1820">
    <property type="entry name" value="alpha/beta hydrolase"/>
    <property type="match status" value="1"/>
</dbReference>
<dbReference type="PANTHER" id="PTHR48081">
    <property type="entry name" value="AB HYDROLASE SUPERFAMILY PROTEIN C4A8.06C"/>
    <property type="match status" value="1"/>
</dbReference>
<dbReference type="PROSITE" id="PS01173">
    <property type="entry name" value="LIPASE_GDXG_HIS"/>
    <property type="match status" value="1"/>
</dbReference>
<sequence length="308" mass="32722">MGSEIDAIRAFLRAQPRPADLAARRARLDSFGRPDALPPGLRVTPVDAGGVPGEWTLCPSGDPERVLVFLHGGGYMAGSLASHRHVVARVGQEARVRTLALAYRLAPEHPFPAALDDAVAGYRFVLKQGISPERIALCGESAGGGLAVAAALRLREAGDPLPGCLWLSSPWIDLALRGNSYRTKAAADPMIQRLYLAELAEAYLNGADPQNPLASPLYADLKGLPPTLIQVGSDETLLDDAVRLAGAAGSAGVSVTLRIWPAMIHAWHLFFPNLAEGRAALAEAGSFVDGHLKPRNMQRDMRTDVAPV</sequence>
<dbReference type="AlphaFoldDB" id="A0A6B9FQS9"/>
<dbReference type="InterPro" id="IPR050300">
    <property type="entry name" value="GDXG_lipolytic_enzyme"/>
</dbReference>
<dbReference type="SUPFAM" id="SSF53474">
    <property type="entry name" value="alpha/beta-Hydrolases"/>
    <property type="match status" value="1"/>
</dbReference>
<evidence type="ECO:0000256" key="2">
    <source>
        <dbReference type="ARBA" id="ARBA00022801"/>
    </source>
</evidence>
<dbReference type="Proteomes" id="UP000012488">
    <property type="component" value="Chromosome"/>
</dbReference>
<feature type="domain" description="Alpha/beta hydrolase fold-3" evidence="3">
    <location>
        <begin position="67"/>
        <end position="268"/>
    </location>
</feature>